<proteinExistence type="predicted"/>
<dbReference type="Proteomes" id="UP000294829">
    <property type="component" value="Unassembled WGS sequence"/>
</dbReference>
<dbReference type="OrthoDB" id="8703557at2"/>
<name>A0A4R5W0S8_9BURK</name>
<reference evidence="1 2" key="1">
    <citation type="submission" date="2019-03" db="EMBL/GenBank/DDBJ databases">
        <title>Sapientia aquatica gen. nov., sp. nov., isolated from a crater lake.</title>
        <authorList>
            <person name="Felfoldi T."/>
            <person name="Szabo A."/>
            <person name="Toth E."/>
            <person name="Schumann P."/>
            <person name="Keki Z."/>
            <person name="Marialigeti K."/>
            <person name="Mathe I."/>
        </authorList>
    </citation>
    <scope>NUCLEOTIDE SEQUENCE [LARGE SCALE GENOMIC DNA]</scope>
    <source>
        <strain evidence="1 2">SA-152</strain>
    </source>
</reference>
<sequence length="139" mass="15281">MTSSPQLPQSHQRPWESLNGVDDAEIWIANSNLELNFFLEQDKNAGQPLGQGICFELDLGGEIYVHTTSEGMLLLDVTPEAEWAAPIIAACSNAQAPRGQIWILPEDSLVQLLLGLNSLIASSRIVLQHEFGLQYRLGV</sequence>
<organism evidence="1 2">
    <name type="scientific">Sapientia aquatica</name>
    <dbReference type="NCBI Taxonomy" id="1549640"/>
    <lineage>
        <taxon>Bacteria</taxon>
        <taxon>Pseudomonadati</taxon>
        <taxon>Pseudomonadota</taxon>
        <taxon>Betaproteobacteria</taxon>
        <taxon>Burkholderiales</taxon>
        <taxon>Oxalobacteraceae</taxon>
        <taxon>Sapientia</taxon>
    </lineage>
</organism>
<keyword evidence="2" id="KW-1185">Reference proteome</keyword>
<protein>
    <submittedName>
        <fullName evidence="1">Uncharacterized protein</fullName>
    </submittedName>
</protein>
<evidence type="ECO:0000313" key="2">
    <source>
        <dbReference type="Proteomes" id="UP000294829"/>
    </source>
</evidence>
<accession>A0A4R5W0S8</accession>
<gene>
    <name evidence="1" type="ORF">E2I14_11570</name>
</gene>
<evidence type="ECO:0000313" key="1">
    <source>
        <dbReference type="EMBL" id="TDK65583.1"/>
    </source>
</evidence>
<dbReference type="AlphaFoldDB" id="A0A4R5W0S8"/>
<dbReference type="RefSeq" id="WP_133328629.1">
    <property type="nucleotide sequence ID" value="NZ_SMYL01000005.1"/>
</dbReference>
<dbReference type="EMBL" id="SMYL01000005">
    <property type="protein sequence ID" value="TDK65583.1"/>
    <property type="molecule type" value="Genomic_DNA"/>
</dbReference>
<comment type="caution">
    <text evidence="1">The sequence shown here is derived from an EMBL/GenBank/DDBJ whole genome shotgun (WGS) entry which is preliminary data.</text>
</comment>